<keyword evidence="1" id="KW-0489">Methyltransferase</keyword>
<dbReference type="InterPro" id="IPR006764">
    <property type="entry name" value="SAM_dep_MeTrfase_SAV2177_type"/>
</dbReference>
<dbReference type="SUPFAM" id="SSF53335">
    <property type="entry name" value="S-adenosyl-L-methionine-dependent methyltransferases"/>
    <property type="match status" value="1"/>
</dbReference>
<name>A0A7W0CGW7_9ACTN</name>
<evidence type="ECO:0000313" key="2">
    <source>
        <dbReference type="Proteomes" id="UP000530928"/>
    </source>
</evidence>
<dbReference type="Proteomes" id="UP000530928">
    <property type="component" value="Unassembled WGS sequence"/>
</dbReference>
<dbReference type="GO" id="GO:0008168">
    <property type="term" value="F:methyltransferase activity"/>
    <property type="evidence" value="ECO:0007669"/>
    <property type="project" value="UniProtKB-KW"/>
</dbReference>
<dbReference type="AlphaFoldDB" id="A0A7W0CGW7"/>
<dbReference type="CDD" id="cd02440">
    <property type="entry name" value="AdoMet_MTases"/>
    <property type="match status" value="1"/>
</dbReference>
<protein>
    <submittedName>
        <fullName evidence="1">SAM-dependent methyltransferase</fullName>
    </submittedName>
</protein>
<sequence>MTNDEQAPPGIDARTPNMARMYDYALGGKDNFESDRQAVGKLFAMSPENRYVPLVNRQFLRRAVRFAARRGIDQYLDLGAGLPSQGNVHEVAKQARPRARVVYVDNDPVVAVHARALLSGGDSGVAVVEGDIRDSEKILGDADVNRLIDFTLPVAVLLVSVLHGIADDEDPAAVVRAFCERLAPGSYLILSHLTREGQPADLVRRKEEVFARSNTVFSYRGRDEILRYFDGLDLVEPGLTPVTAWRPDDDTLPELEAAGAWWLGGVGRR</sequence>
<proteinExistence type="predicted"/>
<dbReference type="Gene3D" id="3.40.50.150">
    <property type="entry name" value="Vaccinia Virus protein VP39"/>
    <property type="match status" value="1"/>
</dbReference>
<dbReference type="EMBL" id="JACDUR010000002">
    <property type="protein sequence ID" value="MBA2890881.1"/>
    <property type="molecule type" value="Genomic_DNA"/>
</dbReference>
<evidence type="ECO:0000313" key="1">
    <source>
        <dbReference type="EMBL" id="MBA2890881.1"/>
    </source>
</evidence>
<dbReference type="PIRSF" id="PIRSF017393">
    <property type="entry name" value="MTase_SAV2177"/>
    <property type="match status" value="1"/>
</dbReference>
<dbReference type="RefSeq" id="WP_181609659.1">
    <property type="nucleotide sequence ID" value="NZ_BAABAM010000006.1"/>
</dbReference>
<comment type="caution">
    <text evidence="1">The sequence shown here is derived from an EMBL/GenBank/DDBJ whole genome shotgun (WGS) entry which is preliminary data.</text>
</comment>
<accession>A0A7W0CGW7</accession>
<dbReference type="InterPro" id="IPR029063">
    <property type="entry name" value="SAM-dependent_MTases_sf"/>
</dbReference>
<dbReference type="GO" id="GO:0032259">
    <property type="term" value="P:methylation"/>
    <property type="evidence" value="ECO:0007669"/>
    <property type="project" value="UniProtKB-KW"/>
</dbReference>
<dbReference type="Pfam" id="PF04672">
    <property type="entry name" value="Methyltransf_19"/>
    <property type="match status" value="1"/>
</dbReference>
<keyword evidence="1" id="KW-0808">Transferase</keyword>
<keyword evidence="2" id="KW-1185">Reference proteome</keyword>
<reference evidence="1 2" key="1">
    <citation type="submission" date="2020-07" db="EMBL/GenBank/DDBJ databases">
        <title>Genomic Encyclopedia of Type Strains, Phase IV (KMG-IV): sequencing the most valuable type-strain genomes for metagenomic binning, comparative biology and taxonomic classification.</title>
        <authorList>
            <person name="Goeker M."/>
        </authorList>
    </citation>
    <scope>NUCLEOTIDE SEQUENCE [LARGE SCALE GENOMIC DNA]</scope>
    <source>
        <strain evidence="1 2">DSM 45533</strain>
    </source>
</reference>
<organism evidence="1 2">
    <name type="scientific">Nonomuraea soli</name>
    <dbReference type="NCBI Taxonomy" id="1032476"/>
    <lineage>
        <taxon>Bacteria</taxon>
        <taxon>Bacillati</taxon>
        <taxon>Actinomycetota</taxon>
        <taxon>Actinomycetes</taxon>
        <taxon>Streptosporangiales</taxon>
        <taxon>Streptosporangiaceae</taxon>
        <taxon>Nonomuraea</taxon>
    </lineage>
</organism>
<gene>
    <name evidence="1" type="ORF">HNR30_002222</name>
</gene>